<evidence type="ECO:0000313" key="1">
    <source>
        <dbReference type="EMBL" id="OTG08884.1"/>
    </source>
</evidence>
<protein>
    <submittedName>
        <fullName evidence="1">Uncharacterized protein</fullName>
    </submittedName>
</protein>
<reference evidence="2" key="1">
    <citation type="journal article" date="2017" name="Nature">
        <title>The sunflower genome provides insights into oil metabolism, flowering and Asterid evolution.</title>
        <authorList>
            <person name="Badouin H."/>
            <person name="Gouzy J."/>
            <person name="Grassa C.J."/>
            <person name="Murat F."/>
            <person name="Staton S.E."/>
            <person name="Cottret L."/>
            <person name="Lelandais-Briere C."/>
            <person name="Owens G.L."/>
            <person name="Carrere S."/>
            <person name="Mayjonade B."/>
            <person name="Legrand L."/>
            <person name="Gill N."/>
            <person name="Kane N.C."/>
            <person name="Bowers J.E."/>
            <person name="Hubner S."/>
            <person name="Bellec A."/>
            <person name="Berard A."/>
            <person name="Berges H."/>
            <person name="Blanchet N."/>
            <person name="Boniface M.C."/>
            <person name="Brunel D."/>
            <person name="Catrice O."/>
            <person name="Chaidir N."/>
            <person name="Claudel C."/>
            <person name="Donnadieu C."/>
            <person name="Faraut T."/>
            <person name="Fievet G."/>
            <person name="Helmstetter N."/>
            <person name="King M."/>
            <person name="Knapp S.J."/>
            <person name="Lai Z."/>
            <person name="Le Paslier M.C."/>
            <person name="Lippi Y."/>
            <person name="Lorenzon L."/>
            <person name="Mandel J.R."/>
            <person name="Marage G."/>
            <person name="Marchand G."/>
            <person name="Marquand E."/>
            <person name="Bret-Mestries E."/>
            <person name="Morien E."/>
            <person name="Nambeesan S."/>
            <person name="Nguyen T."/>
            <person name="Pegot-Espagnet P."/>
            <person name="Pouilly N."/>
            <person name="Raftis F."/>
            <person name="Sallet E."/>
            <person name="Schiex T."/>
            <person name="Thomas J."/>
            <person name="Vandecasteele C."/>
            <person name="Vares D."/>
            <person name="Vear F."/>
            <person name="Vautrin S."/>
            <person name="Crespi M."/>
            <person name="Mangin B."/>
            <person name="Burke J.M."/>
            <person name="Salse J."/>
            <person name="Munos S."/>
            <person name="Vincourt P."/>
            <person name="Rieseberg L.H."/>
            <person name="Langlade N.B."/>
        </authorList>
    </citation>
    <scope>NUCLEOTIDE SEQUENCE [LARGE SCALE GENOMIC DNA]</scope>
    <source>
        <strain evidence="2">cv. SF193</strain>
    </source>
</reference>
<organism evidence="1 2">
    <name type="scientific">Helianthus annuus</name>
    <name type="common">Common sunflower</name>
    <dbReference type="NCBI Taxonomy" id="4232"/>
    <lineage>
        <taxon>Eukaryota</taxon>
        <taxon>Viridiplantae</taxon>
        <taxon>Streptophyta</taxon>
        <taxon>Embryophyta</taxon>
        <taxon>Tracheophyta</taxon>
        <taxon>Spermatophyta</taxon>
        <taxon>Magnoliopsida</taxon>
        <taxon>eudicotyledons</taxon>
        <taxon>Gunneridae</taxon>
        <taxon>Pentapetalae</taxon>
        <taxon>asterids</taxon>
        <taxon>campanulids</taxon>
        <taxon>Asterales</taxon>
        <taxon>Asteraceae</taxon>
        <taxon>Asteroideae</taxon>
        <taxon>Heliantheae alliance</taxon>
        <taxon>Heliantheae</taxon>
        <taxon>Helianthus</taxon>
    </lineage>
</organism>
<keyword evidence="2" id="KW-1185">Reference proteome</keyword>
<dbReference type="AlphaFoldDB" id="A0A251TDB6"/>
<name>A0A251TDB6_HELAN</name>
<accession>A0A251TDB6</accession>
<gene>
    <name evidence="1" type="ORF">HannXRQ_Chr11g0346671</name>
</gene>
<dbReference type="InParanoid" id="A0A251TDB6"/>
<evidence type="ECO:0000313" key="2">
    <source>
        <dbReference type="Proteomes" id="UP000215914"/>
    </source>
</evidence>
<dbReference type="EMBL" id="CM007900">
    <property type="protein sequence ID" value="OTG08884.1"/>
    <property type="molecule type" value="Genomic_DNA"/>
</dbReference>
<dbReference type="Proteomes" id="UP000215914">
    <property type="component" value="Chromosome 11"/>
</dbReference>
<proteinExistence type="predicted"/>
<sequence length="52" mass="6299">MLLEMFVFVTTRNLSPVKMGKNQLKERCSLKIKSLSYLLICLFEYYFTYKCY</sequence>